<proteinExistence type="predicted"/>
<keyword evidence="4" id="KW-1185">Reference proteome</keyword>
<name>A0A397T790_9GLOM</name>
<dbReference type="InterPro" id="IPR036513">
    <property type="entry name" value="STAS_dom_sf"/>
</dbReference>
<dbReference type="STRING" id="658196.A0A397T790"/>
<feature type="domain" description="STAS" evidence="2">
    <location>
        <begin position="1"/>
        <end position="182"/>
    </location>
</feature>
<feature type="compositionally biased region" description="Basic and acidic residues" evidence="1">
    <location>
        <begin position="137"/>
        <end position="154"/>
    </location>
</feature>
<dbReference type="InterPro" id="IPR002645">
    <property type="entry name" value="STAS_dom"/>
</dbReference>
<evidence type="ECO:0000259" key="2">
    <source>
        <dbReference type="PROSITE" id="PS50801"/>
    </source>
</evidence>
<evidence type="ECO:0000313" key="4">
    <source>
        <dbReference type="Proteomes" id="UP000265703"/>
    </source>
</evidence>
<dbReference type="CDD" id="cd07042">
    <property type="entry name" value="STAS_SulP_like_sulfate_transporter"/>
    <property type="match status" value="1"/>
</dbReference>
<sequence>TNPPDGVLIFRFIESLTYPNSGYLDSQIVEYARKNSRKCYKQATSKGDRPWNEIAQEKENEEKAKAELPRLHAVVFDFAAVSIIDSTGVQALVDIRKELNKYADQHVEFHFANIINENIEESLLVAGFGSLSGGDLDSGHGDTENNARSINDEESIKEGTEEIICSPKKFFHLTLDEAVAAATNTSF</sequence>
<feature type="non-terminal residue" evidence="3">
    <location>
        <position position="1"/>
    </location>
</feature>
<dbReference type="OrthoDB" id="288203at2759"/>
<dbReference type="GO" id="GO:0016020">
    <property type="term" value="C:membrane"/>
    <property type="evidence" value="ECO:0007669"/>
    <property type="project" value="InterPro"/>
</dbReference>
<gene>
    <name evidence="3" type="ORF">C1645_818534</name>
</gene>
<dbReference type="GO" id="GO:0055085">
    <property type="term" value="P:transmembrane transport"/>
    <property type="evidence" value="ECO:0007669"/>
    <property type="project" value="InterPro"/>
</dbReference>
<evidence type="ECO:0000256" key="1">
    <source>
        <dbReference type="SAM" id="MobiDB-lite"/>
    </source>
</evidence>
<evidence type="ECO:0000313" key="3">
    <source>
        <dbReference type="EMBL" id="RIA94073.1"/>
    </source>
</evidence>
<dbReference type="InterPro" id="IPR001902">
    <property type="entry name" value="SLC26A/SulP_fam"/>
</dbReference>
<dbReference type="Pfam" id="PF01740">
    <property type="entry name" value="STAS"/>
    <property type="match status" value="1"/>
</dbReference>
<reference evidence="3 4" key="1">
    <citation type="submission" date="2018-06" db="EMBL/GenBank/DDBJ databases">
        <title>Comparative genomics reveals the genomic features of Rhizophagus irregularis, R. cerebriforme, R. diaphanum and Gigaspora rosea, and their symbiotic lifestyle signature.</title>
        <authorList>
            <person name="Morin E."/>
            <person name="San Clemente H."/>
            <person name="Chen E.C.H."/>
            <person name="De La Providencia I."/>
            <person name="Hainaut M."/>
            <person name="Kuo A."/>
            <person name="Kohler A."/>
            <person name="Murat C."/>
            <person name="Tang N."/>
            <person name="Roy S."/>
            <person name="Loubradou J."/>
            <person name="Henrissat B."/>
            <person name="Grigoriev I.V."/>
            <person name="Corradi N."/>
            <person name="Roux C."/>
            <person name="Martin F.M."/>
        </authorList>
    </citation>
    <scope>NUCLEOTIDE SEQUENCE [LARGE SCALE GENOMIC DNA]</scope>
    <source>
        <strain evidence="3 4">DAOM 227022</strain>
    </source>
</reference>
<dbReference type="PANTHER" id="PTHR11814">
    <property type="entry name" value="SULFATE TRANSPORTER"/>
    <property type="match status" value="1"/>
</dbReference>
<dbReference type="Proteomes" id="UP000265703">
    <property type="component" value="Unassembled WGS sequence"/>
</dbReference>
<organism evidence="3 4">
    <name type="scientific">Glomus cerebriforme</name>
    <dbReference type="NCBI Taxonomy" id="658196"/>
    <lineage>
        <taxon>Eukaryota</taxon>
        <taxon>Fungi</taxon>
        <taxon>Fungi incertae sedis</taxon>
        <taxon>Mucoromycota</taxon>
        <taxon>Glomeromycotina</taxon>
        <taxon>Glomeromycetes</taxon>
        <taxon>Glomerales</taxon>
        <taxon>Glomeraceae</taxon>
        <taxon>Glomus</taxon>
    </lineage>
</organism>
<accession>A0A397T790</accession>
<comment type="caution">
    <text evidence="3">The sequence shown here is derived from an EMBL/GenBank/DDBJ whole genome shotgun (WGS) entry which is preliminary data.</text>
</comment>
<dbReference type="AlphaFoldDB" id="A0A397T790"/>
<dbReference type="SUPFAM" id="SSF52091">
    <property type="entry name" value="SpoIIaa-like"/>
    <property type="match status" value="1"/>
</dbReference>
<dbReference type="PROSITE" id="PS50801">
    <property type="entry name" value="STAS"/>
    <property type="match status" value="1"/>
</dbReference>
<feature type="region of interest" description="Disordered" evidence="1">
    <location>
        <begin position="135"/>
        <end position="154"/>
    </location>
</feature>
<dbReference type="Gene3D" id="3.30.750.24">
    <property type="entry name" value="STAS domain"/>
    <property type="match status" value="1"/>
</dbReference>
<dbReference type="EMBL" id="QKYT01000090">
    <property type="protein sequence ID" value="RIA94073.1"/>
    <property type="molecule type" value="Genomic_DNA"/>
</dbReference>
<protein>
    <submittedName>
        <fullName evidence="3">STAS domain-containing protein</fullName>
    </submittedName>
</protein>